<accession>A0A919U8M1</accession>
<reference evidence="7" key="1">
    <citation type="submission" date="2021-01" db="EMBL/GenBank/DDBJ databases">
        <title>Whole genome shotgun sequence of Dactylosporangium siamense NBRC 106093.</title>
        <authorList>
            <person name="Komaki H."/>
            <person name="Tamura T."/>
        </authorList>
    </citation>
    <scope>NUCLEOTIDE SEQUENCE</scope>
    <source>
        <strain evidence="7">NBRC 106093</strain>
    </source>
</reference>
<dbReference type="PANTHER" id="PTHR42749">
    <property type="entry name" value="CELL SHAPE-DETERMINING PROTEIN MREB"/>
    <property type="match status" value="1"/>
</dbReference>
<dbReference type="Pfam" id="PF00012">
    <property type="entry name" value="HSP70"/>
    <property type="match status" value="1"/>
</dbReference>
<dbReference type="PRINTS" id="PR00301">
    <property type="entry name" value="HEATSHOCK70"/>
</dbReference>
<dbReference type="GO" id="GO:0005524">
    <property type="term" value="F:ATP binding"/>
    <property type="evidence" value="ECO:0007669"/>
    <property type="project" value="UniProtKB-KW"/>
</dbReference>
<evidence type="ECO:0000256" key="2">
    <source>
        <dbReference type="ARBA" id="ARBA00022741"/>
    </source>
</evidence>
<dbReference type="SUPFAM" id="SSF53067">
    <property type="entry name" value="Actin-like ATPase domain"/>
    <property type="match status" value="2"/>
</dbReference>
<evidence type="ECO:0000256" key="5">
    <source>
        <dbReference type="ARBA" id="ARBA00023186"/>
    </source>
</evidence>
<feature type="compositionally biased region" description="Basic and acidic residues" evidence="6">
    <location>
        <begin position="544"/>
        <end position="553"/>
    </location>
</feature>
<feature type="compositionally biased region" description="Low complexity" evidence="6">
    <location>
        <begin position="374"/>
        <end position="412"/>
    </location>
</feature>
<organism evidence="7 8">
    <name type="scientific">Dactylosporangium siamense</name>
    <dbReference type="NCBI Taxonomy" id="685454"/>
    <lineage>
        <taxon>Bacteria</taxon>
        <taxon>Bacillati</taxon>
        <taxon>Actinomycetota</taxon>
        <taxon>Actinomycetes</taxon>
        <taxon>Micromonosporales</taxon>
        <taxon>Micromonosporaceae</taxon>
        <taxon>Dactylosporangium</taxon>
    </lineage>
</organism>
<feature type="region of interest" description="Disordered" evidence="6">
    <location>
        <begin position="471"/>
        <end position="512"/>
    </location>
</feature>
<dbReference type="Gene3D" id="3.90.640.10">
    <property type="entry name" value="Actin, Chain A, domain 4"/>
    <property type="match status" value="1"/>
</dbReference>
<feature type="region of interest" description="Disordered" evidence="6">
    <location>
        <begin position="606"/>
        <end position="637"/>
    </location>
</feature>
<dbReference type="Gene3D" id="3.30.420.40">
    <property type="match status" value="2"/>
</dbReference>
<dbReference type="PROSITE" id="PS01036">
    <property type="entry name" value="HSP70_3"/>
    <property type="match status" value="1"/>
</dbReference>
<keyword evidence="8" id="KW-1185">Reference proteome</keyword>
<proteinExistence type="inferred from homology"/>
<dbReference type="GO" id="GO:0140662">
    <property type="term" value="F:ATP-dependent protein folding chaperone"/>
    <property type="evidence" value="ECO:0007669"/>
    <property type="project" value="InterPro"/>
</dbReference>
<dbReference type="EMBL" id="BONQ01000013">
    <property type="protein sequence ID" value="GIG42311.1"/>
    <property type="molecule type" value="Genomic_DNA"/>
</dbReference>
<feature type="compositionally biased region" description="Polar residues" evidence="6">
    <location>
        <begin position="413"/>
        <end position="424"/>
    </location>
</feature>
<sequence length="720" mass="74392">MQGQVRFAVDLGTSNTVAVVDRGDGTPRPLLFDGNPLLPSAVFADASGTVFVGRDAERHMATDAARYEPNPKGHVDEGLILLGDREVPVVELLAAILRRVAGEAAQTGVLAGGTTVLTCPADWGPRRRAVLSEAAALAGLGRVTLLDEPVAAATYCMRVLGSRIAPGRSVAVFDFGGGTLDVTVATAAPDGLRVLATGGLDDLGGTDIDAALVGHLGQQIAAHDAALWRRLQHPQTSTDFRDRMTFWSEVRAAKEMLSRAASAPVHVPGVDAATHLTREELDRVAGPLVDRAVDETRRVLQRSGITTAHLDAILLVGGSSRLPLVASRLHARFGLAPVVPEQPELPVAFGALLLGNSQSSAAPGQDAPVSPVTPAAGYPASASPAYQMSAPPAHQASAPPSYQASAPPSYQANPTGFQAPASSTFQASAPPAAYQASAPPAAYQASAPPAAYQASAPPAYQAAPAYPAPPAVGGPPVGGPEGPPVGGPPVGYAQQHGYAPQQQPPVVPQRAQRPSVIIGPGVTMQGNVAIYGDEDLMPQYARDEPDRHTRDEAPADPPARTRRSPRFSVSRLFFRLRLIAIPLVIVLALTPWGRGLLSAGRDKVKEWTGSPSATPTVAVSTSTAATPTKSTASTAPTASAAVTPDTVKAGTSVKVTATGFDKSEQVTIKVNGVQQIVKPATAGKVEWTMPTRTLKPGPTTVVLTGATSKRRAEATLEVTA</sequence>
<evidence type="ECO:0000313" key="8">
    <source>
        <dbReference type="Proteomes" id="UP000660611"/>
    </source>
</evidence>
<evidence type="ECO:0000256" key="1">
    <source>
        <dbReference type="ARBA" id="ARBA00007381"/>
    </source>
</evidence>
<dbReference type="InterPro" id="IPR018181">
    <property type="entry name" value="Heat_shock_70_CS"/>
</dbReference>
<dbReference type="PANTHER" id="PTHR42749:SF1">
    <property type="entry name" value="CELL SHAPE-DETERMINING PROTEIN MREB"/>
    <property type="match status" value="1"/>
</dbReference>
<dbReference type="Proteomes" id="UP000660611">
    <property type="component" value="Unassembled WGS sequence"/>
</dbReference>
<dbReference type="RefSeq" id="WP_203844205.1">
    <property type="nucleotide sequence ID" value="NZ_BAAAVW010000005.1"/>
</dbReference>
<evidence type="ECO:0000256" key="4">
    <source>
        <dbReference type="ARBA" id="ARBA00023016"/>
    </source>
</evidence>
<feature type="compositionally biased region" description="Pro residues" evidence="6">
    <location>
        <begin position="471"/>
        <end position="487"/>
    </location>
</feature>
<comment type="caution">
    <text evidence="7">The sequence shown here is derived from an EMBL/GenBank/DDBJ whole genome shotgun (WGS) entry which is preliminary data.</text>
</comment>
<keyword evidence="5" id="KW-0143">Chaperone</keyword>
<keyword evidence="2" id="KW-0547">Nucleotide-binding</keyword>
<protein>
    <recommendedName>
        <fullName evidence="9">Hsp70 family protein</fullName>
    </recommendedName>
</protein>
<keyword evidence="3" id="KW-0067">ATP-binding</keyword>
<dbReference type="AlphaFoldDB" id="A0A919U8M1"/>
<feature type="region of interest" description="Disordered" evidence="6">
    <location>
        <begin position="544"/>
        <end position="563"/>
    </location>
</feature>
<evidence type="ECO:0000313" key="7">
    <source>
        <dbReference type="EMBL" id="GIG42311.1"/>
    </source>
</evidence>
<evidence type="ECO:0000256" key="6">
    <source>
        <dbReference type="SAM" id="MobiDB-lite"/>
    </source>
</evidence>
<dbReference type="InterPro" id="IPR043129">
    <property type="entry name" value="ATPase_NBD"/>
</dbReference>
<gene>
    <name evidence="7" type="ORF">Dsi01nite_003520</name>
</gene>
<evidence type="ECO:0000256" key="3">
    <source>
        <dbReference type="ARBA" id="ARBA00022840"/>
    </source>
</evidence>
<evidence type="ECO:0008006" key="9">
    <source>
        <dbReference type="Google" id="ProtNLM"/>
    </source>
</evidence>
<feature type="region of interest" description="Disordered" evidence="6">
    <location>
        <begin position="359"/>
        <end position="424"/>
    </location>
</feature>
<keyword evidence="4" id="KW-0346">Stress response</keyword>
<name>A0A919U8M1_9ACTN</name>
<dbReference type="InterPro" id="IPR013126">
    <property type="entry name" value="Hsp_70_fam"/>
</dbReference>
<feature type="compositionally biased region" description="Low complexity" evidence="6">
    <location>
        <begin position="610"/>
        <end position="637"/>
    </location>
</feature>
<comment type="similarity">
    <text evidence="1">Belongs to the heat shock protein 70 family.</text>
</comment>